<feature type="transmembrane region" description="Helical" evidence="4">
    <location>
        <begin position="20"/>
        <end position="42"/>
    </location>
</feature>
<dbReference type="SUPFAM" id="SSF55874">
    <property type="entry name" value="ATPase domain of HSP90 chaperone/DNA topoisomerase II/histidine kinase"/>
    <property type="match status" value="1"/>
</dbReference>
<dbReference type="PANTHER" id="PTHR24421:SF61">
    <property type="entry name" value="OXYGEN SENSOR HISTIDINE KINASE NREB"/>
    <property type="match status" value="1"/>
</dbReference>
<dbReference type="InterPro" id="IPR003594">
    <property type="entry name" value="HATPase_dom"/>
</dbReference>
<evidence type="ECO:0000259" key="6">
    <source>
        <dbReference type="Pfam" id="PF19354"/>
    </source>
</evidence>
<dbReference type="InterPro" id="IPR045975">
    <property type="entry name" value="DUF5931"/>
</dbReference>
<organism evidence="7 8">
    <name type="scientific">Amycolatopsis antarctica</name>
    <dbReference type="NCBI Taxonomy" id="1854586"/>
    <lineage>
        <taxon>Bacteria</taxon>
        <taxon>Bacillati</taxon>
        <taxon>Actinomycetota</taxon>
        <taxon>Actinomycetes</taxon>
        <taxon>Pseudonocardiales</taxon>
        <taxon>Pseudonocardiaceae</taxon>
        <taxon>Amycolatopsis</taxon>
    </lineage>
</organism>
<dbReference type="OrthoDB" id="5181554at2"/>
<keyword evidence="1" id="KW-0808">Transferase</keyword>
<keyword evidence="7" id="KW-0067">ATP-binding</keyword>
<dbReference type="NCBIfam" id="NF047322">
    <property type="entry name" value="HK_morpho_MacS"/>
    <property type="match status" value="1"/>
</dbReference>
<dbReference type="Pfam" id="PF02518">
    <property type="entry name" value="HATPase_c"/>
    <property type="match status" value="1"/>
</dbReference>
<feature type="domain" description="DUF5931" evidence="6">
    <location>
        <begin position="17"/>
        <end position="182"/>
    </location>
</feature>
<dbReference type="EMBL" id="NKYE01000007">
    <property type="protein sequence ID" value="OZM72715.1"/>
    <property type="molecule type" value="Genomic_DNA"/>
</dbReference>
<keyword evidence="4" id="KW-0812">Transmembrane</keyword>
<keyword evidence="4" id="KW-1133">Transmembrane helix</keyword>
<reference evidence="7 8" key="1">
    <citation type="submission" date="2017-07" db="EMBL/GenBank/DDBJ databases">
        <title>Amycolatopsis antarcticus sp. nov., isolated from the surface of an Antarcticus brown macroalga.</title>
        <authorList>
            <person name="Wang J."/>
            <person name="Leiva S."/>
            <person name="Huang J."/>
            <person name="Huang Y."/>
        </authorList>
    </citation>
    <scope>NUCLEOTIDE SEQUENCE [LARGE SCALE GENOMIC DNA]</scope>
    <source>
        <strain evidence="7 8">AU-G6</strain>
    </source>
</reference>
<keyword evidence="7" id="KW-0547">Nucleotide-binding</keyword>
<dbReference type="InterPro" id="IPR050482">
    <property type="entry name" value="Sensor_HK_TwoCompSys"/>
</dbReference>
<proteinExistence type="predicted"/>
<dbReference type="CDD" id="cd16917">
    <property type="entry name" value="HATPase_UhpB-NarQ-NarX-like"/>
    <property type="match status" value="1"/>
</dbReference>
<dbReference type="InterPro" id="IPR036890">
    <property type="entry name" value="HATPase_C_sf"/>
</dbReference>
<dbReference type="AlphaFoldDB" id="A0A263D5P1"/>
<accession>A0A263D5P1</accession>
<dbReference type="Pfam" id="PF19354">
    <property type="entry name" value="DUF5931"/>
    <property type="match status" value="1"/>
</dbReference>
<evidence type="ECO:0000256" key="4">
    <source>
        <dbReference type="SAM" id="Phobius"/>
    </source>
</evidence>
<dbReference type="RefSeq" id="WP_094863192.1">
    <property type="nucleotide sequence ID" value="NZ_NKYE01000007.1"/>
</dbReference>
<feature type="transmembrane region" description="Helical" evidence="4">
    <location>
        <begin position="49"/>
        <end position="70"/>
    </location>
</feature>
<gene>
    <name evidence="7" type="ORF">CFN78_13900</name>
</gene>
<dbReference type="Gene3D" id="3.30.565.10">
    <property type="entry name" value="Histidine kinase-like ATPase, C-terminal domain"/>
    <property type="match status" value="1"/>
</dbReference>
<dbReference type="GO" id="GO:0005524">
    <property type="term" value="F:ATP binding"/>
    <property type="evidence" value="ECO:0007669"/>
    <property type="project" value="UniProtKB-KW"/>
</dbReference>
<feature type="transmembrane region" description="Helical" evidence="4">
    <location>
        <begin position="110"/>
        <end position="137"/>
    </location>
</feature>
<evidence type="ECO:0000256" key="2">
    <source>
        <dbReference type="ARBA" id="ARBA00022777"/>
    </source>
</evidence>
<keyword evidence="2" id="KW-0418">Kinase</keyword>
<feature type="domain" description="Histidine kinase/HSP90-like ATPase" evidence="5">
    <location>
        <begin position="285"/>
        <end position="379"/>
    </location>
</feature>
<comment type="caution">
    <text evidence="7">The sequence shown here is derived from an EMBL/GenBank/DDBJ whole genome shotgun (WGS) entry which is preliminary data.</text>
</comment>
<sequence>MTPRAGGGSAVVRDPATPLWIASIALRAFTLAFALSVVIVYRDGYQREWLAWTVLGVMAAWTVCTGVAYARQATRWKWLVVLDVLLTSALMLTSPFILSESQYALSAPLITTVWISSAAVAAGARFGPVGGVLAGLLLAVSTGVAQLDVDVDVVRDGVLLLAAGYLIGMSASTARRSQARLAHAMRAEAATAERERLARSIHDSVLQVLARVRRRGAELGGEAAELATLAGEQEIALRALVSTEPVAADSGGMADLRAALQLMATPKVQVSGPAGEVRLPAPTVDELAAVTREALANVDRHAPSANAWVLLEDLGSAVVISVRDDGPGIPAGRLESAAEQGHLGVAKSIKGRVADLGGTISLETGPGAGTEWEFTVPAREKRR</sequence>
<dbReference type="PANTHER" id="PTHR24421">
    <property type="entry name" value="NITRATE/NITRITE SENSOR PROTEIN NARX-RELATED"/>
    <property type="match status" value="1"/>
</dbReference>
<dbReference type="InParanoid" id="A0A263D5P1"/>
<dbReference type="Proteomes" id="UP000242444">
    <property type="component" value="Unassembled WGS sequence"/>
</dbReference>
<evidence type="ECO:0000256" key="3">
    <source>
        <dbReference type="ARBA" id="ARBA00023012"/>
    </source>
</evidence>
<protein>
    <submittedName>
        <fullName evidence="7">ATP-binding protein</fullName>
    </submittedName>
</protein>
<keyword evidence="3" id="KW-0902">Two-component regulatory system</keyword>
<dbReference type="GO" id="GO:0000160">
    <property type="term" value="P:phosphorelay signal transduction system"/>
    <property type="evidence" value="ECO:0007669"/>
    <property type="project" value="UniProtKB-KW"/>
</dbReference>
<dbReference type="GO" id="GO:0016301">
    <property type="term" value="F:kinase activity"/>
    <property type="evidence" value="ECO:0007669"/>
    <property type="project" value="UniProtKB-KW"/>
</dbReference>
<keyword evidence="8" id="KW-1185">Reference proteome</keyword>
<feature type="transmembrane region" description="Helical" evidence="4">
    <location>
        <begin position="157"/>
        <end position="174"/>
    </location>
</feature>
<feature type="transmembrane region" description="Helical" evidence="4">
    <location>
        <begin position="76"/>
        <end position="98"/>
    </location>
</feature>
<name>A0A263D5P1_9PSEU</name>
<evidence type="ECO:0000259" key="5">
    <source>
        <dbReference type="Pfam" id="PF02518"/>
    </source>
</evidence>
<evidence type="ECO:0000313" key="7">
    <source>
        <dbReference type="EMBL" id="OZM72715.1"/>
    </source>
</evidence>
<keyword evidence="4" id="KW-0472">Membrane</keyword>
<evidence type="ECO:0000256" key="1">
    <source>
        <dbReference type="ARBA" id="ARBA00022679"/>
    </source>
</evidence>
<evidence type="ECO:0000313" key="8">
    <source>
        <dbReference type="Proteomes" id="UP000242444"/>
    </source>
</evidence>